<dbReference type="InParanoid" id="A0A167PG29"/>
<dbReference type="AlphaFoldDB" id="A0A167PG29"/>
<dbReference type="VEuPathDB" id="FungiDB:PHYBLDRAFT_164736"/>
<dbReference type="EMBL" id="KV440974">
    <property type="protein sequence ID" value="OAD77846.1"/>
    <property type="molecule type" value="Genomic_DNA"/>
</dbReference>
<evidence type="ECO:0000313" key="3">
    <source>
        <dbReference type="Proteomes" id="UP000077315"/>
    </source>
</evidence>
<proteinExistence type="predicted"/>
<accession>A0A167PG29</accession>
<dbReference type="Proteomes" id="UP000077315">
    <property type="component" value="Unassembled WGS sequence"/>
</dbReference>
<keyword evidence="1" id="KW-0812">Transmembrane</keyword>
<reference evidence="3" key="1">
    <citation type="submission" date="2015-06" db="EMBL/GenBank/DDBJ databases">
        <title>Expansion of signal transduction pathways in fungi by whole-genome duplication.</title>
        <authorList>
            <consortium name="DOE Joint Genome Institute"/>
            <person name="Corrochano L.M."/>
            <person name="Kuo A."/>
            <person name="Marcet-Houben M."/>
            <person name="Polaino S."/>
            <person name="Salamov A."/>
            <person name="Villalobos J.M."/>
            <person name="Alvarez M.I."/>
            <person name="Avalos J."/>
            <person name="Benito E.P."/>
            <person name="Benoit I."/>
            <person name="Burger G."/>
            <person name="Camino L.P."/>
            <person name="Canovas D."/>
            <person name="Cerda-Olmedo E."/>
            <person name="Cheng J.-F."/>
            <person name="Dominguez A."/>
            <person name="Elias M."/>
            <person name="Eslava A.P."/>
            <person name="Glaser F."/>
            <person name="Grimwood J."/>
            <person name="Gutierrez G."/>
            <person name="Heitman J."/>
            <person name="Henrissat B."/>
            <person name="Iturriaga E.A."/>
            <person name="Lang B.F."/>
            <person name="Lavin J.L."/>
            <person name="Lee S."/>
            <person name="Li W."/>
            <person name="Lindquist E."/>
            <person name="Lopez-Garcia S."/>
            <person name="Luque E.M."/>
            <person name="Marcos A.T."/>
            <person name="Martin J."/>
            <person name="McCluskey K."/>
            <person name="Medina H.R."/>
            <person name="Miralles-Duran A."/>
            <person name="Miyazaki A."/>
            <person name="Munoz-Torres E."/>
            <person name="Oguiza J.A."/>
            <person name="Ohm R."/>
            <person name="Olmedo M."/>
            <person name="Orejas M."/>
            <person name="Ortiz-Castellanos L."/>
            <person name="Pisabarro A.G."/>
            <person name="Rodriguez-Romero J."/>
            <person name="Ruiz-Herrera J."/>
            <person name="Ruiz-Vazquez R."/>
            <person name="Sanz C."/>
            <person name="Schackwitz W."/>
            <person name="Schmutz J."/>
            <person name="Shahriari M."/>
            <person name="Shelest E."/>
            <person name="Silva-Franco F."/>
            <person name="Soanes D."/>
            <person name="Syed K."/>
            <person name="Tagua V.G."/>
            <person name="Talbot N.J."/>
            <person name="Thon M."/>
            <person name="De vries R.P."/>
            <person name="Wiebenga A."/>
            <person name="Yadav J.S."/>
            <person name="Braun E.L."/>
            <person name="Baker S."/>
            <person name="Garre V."/>
            <person name="Horwitz B."/>
            <person name="Torres-Martinez S."/>
            <person name="Idnurm A."/>
            <person name="Herrera-Estrella A."/>
            <person name="Gabaldon T."/>
            <person name="Grigoriev I.V."/>
        </authorList>
    </citation>
    <scope>NUCLEOTIDE SEQUENCE [LARGE SCALE GENOMIC DNA]</scope>
    <source>
        <strain evidence="3">NRRL 1555(-)</strain>
    </source>
</reference>
<name>A0A167PG29_PHYB8</name>
<keyword evidence="3" id="KW-1185">Reference proteome</keyword>
<keyword evidence="1" id="KW-0472">Membrane</keyword>
<evidence type="ECO:0000313" key="2">
    <source>
        <dbReference type="EMBL" id="OAD77846.1"/>
    </source>
</evidence>
<feature type="transmembrane region" description="Helical" evidence="1">
    <location>
        <begin position="32"/>
        <end position="51"/>
    </location>
</feature>
<organism evidence="2 3">
    <name type="scientific">Phycomyces blakesleeanus (strain ATCC 8743b / DSM 1359 / FGSC 10004 / NBRC 33097 / NRRL 1555)</name>
    <dbReference type="NCBI Taxonomy" id="763407"/>
    <lineage>
        <taxon>Eukaryota</taxon>
        <taxon>Fungi</taxon>
        <taxon>Fungi incertae sedis</taxon>
        <taxon>Mucoromycota</taxon>
        <taxon>Mucoromycotina</taxon>
        <taxon>Mucoromycetes</taxon>
        <taxon>Mucorales</taxon>
        <taxon>Phycomycetaceae</taxon>
        <taxon>Phycomyces</taxon>
    </lineage>
</organism>
<protein>
    <submittedName>
        <fullName evidence="2">Uncharacterized protein</fullName>
    </submittedName>
</protein>
<dbReference type="GeneID" id="28995976"/>
<evidence type="ECO:0000256" key="1">
    <source>
        <dbReference type="SAM" id="Phobius"/>
    </source>
</evidence>
<dbReference type="RefSeq" id="XP_018295886.1">
    <property type="nucleotide sequence ID" value="XM_018435070.1"/>
</dbReference>
<sequence length="108" mass="12308">MHLKNLRYIILVACIKLSVHLGYILRGFCFNFSSYTIVLWLYISLFQAASISDVRDIVVLHSLGAECNVIVYKDSGTEYYLPGISASKNYRWLQLLLIGKCLSQSLLK</sequence>
<keyword evidence="1" id="KW-1133">Transmembrane helix</keyword>
<gene>
    <name evidence="2" type="ORF">PHYBLDRAFT_164736</name>
</gene>